<keyword evidence="3" id="KW-1185">Reference proteome</keyword>
<sequence length="89" mass="9901">MSAVEIKFQSKRGNVALRRNIPEVGSQGRSNFSPKGIRNARRRGNRRTPSWGGGGGGGGRRGRKRDENGRRNVKKRGRKEVVRSISNTE</sequence>
<dbReference type="AlphaFoldDB" id="A0AAV6MH84"/>
<reference evidence="2 3" key="1">
    <citation type="journal article" date="2021" name="Hortic Res">
        <title>The domestication of Cucurbita argyrosperma as revealed by the genome of its wild relative.</title>
        <authorList>
            <person name="Barrera-Redondo J."/>
            <person name="Sanchez-de la Vega G."/>
            <person name="Aguirre-Liguori J.A."/>
            <person name="Castellanos-Morales G."/>
            <person name="Gutierrez-Guerrero Y.T."/>
            <person name="Aguirre-Dugua X."/>
            <person name="Aguirre-Planter E."/>
            <person name="Tenaillon M.I."/>
            <person name="Lira-Saade R."/>
            <person name="Eguiarte L.E."/>
        </authorList>
    </citation>
    <scope>NUCLEOTIDE SEQUENCE [LARGE SCALE GENOMIC DNA]</scope>
    <source>
        <strain evidence="2">JBR-2021</strain>
    </source>
</reference>
<dbReference type="EMBL" id="JAGKQH010000014">
    <property type="protein sequence ID" value="KAG6581148.1"/>
    <property type="molecule type" value="Genomic_DNA"/>
</dbReference>
<feature type="region of interest" description="Disordered" evidence="1">
    <location>
        <begin position="19"/>
        <end position="89"/>
    </location>
</feature>
<organism evidence="2 3">
    <name type="scientific">Cucurbita argyrosperma subsp. sororia</name>
    <dbReference type="NCBI Taxonomy" id="37648"/>
    <lineage>
        <taxon>Eukaryota</taxon>
        <taxon>Viridiplantae</taxon>
        <taxon>Streptophyta</taxon>
        <taxon>Embryophyta</taxon>
        <taxon>Tracheophyta</taxon>
        <taxon>Spermatophyta</taxon>
        <taxon>Magnoliopsida</taxon>
        <taxon>eudicotyledons</taxon>
        <taxon>Gunneridae</taxon>
        <taxon>Pentapetalae</taxon>
        <taxon>rosids</taxon>
        <taxon>fabids</taxon>
        <taxon>Cucurbitales</taxon>
        <taxon>Cucurbitaceae</taxon>
        <taxon>Cucurbiteae</taxon>
        <taxon>Cucurbita</taxon>
    </lineage>
</organism>
<dbReference type="Proteomes" id="UP000685013">
    <property type="component" value="Chromosome 14"/>
</dbReference>
<comment type="caution">
    <text evidence="2">The sequence shown here is derived from an EMBL/GenBank/DDBJ whole genome shotgun (WGS) entry which is preliminary data.</text>
</comment>
<evidence type="ECO:0000313" key="2">
    <source>
        <dbReference type="EMBL" id="KAG6581148.1"/>
    </source>
</evidence>
<feature type="non-terminal residue" evidence="2">
    <location>
        <position position="1"/>
    </location>
</feature>
<evidence type="ECO:0000256" key="1">
    <source>
        <dbReference type="SAM" id="MobiDB-lite"/>
    </source>
</evidence>
<proteinExistence type="predicted"/>
<name>A0AAV6MH84_9ROSI</name>
<gene>
    <name evidence="2" type="ORF">SDJN03_21150</name>
</gene>
<protein>
    <submittedName>
        <fullName evidence="2">Uncharacterized protein</fullName>
    </submittedName>
</protein>
<evidence type="ECO:0000313" key="3">
    <source>
        <dbReference type="Proteomes" id="UP000685013"/>
    </source>
</evidence>
<accession>A0AAV6MH84</accession>